<dbReference type="RefSeq" id="WP_089278751.1">
    <property type="nucleotide sequence ID" value="NZ_FZON01000031.1"/>
</dbReference>
<feature type="transmembrane region" description="Helical" evidence="1">
    <location>
        <begin position="31"/>
        <end position="51"/>
    </location>
</feature>
<evidence type="ECO:0008006" key="4">
    <source>
        <dbReference type="Google" id="ProtNLM"/>
    </source>
</evidence>
<feature type="transmembrane region" description="Helical" evidence="1">
    <location>
        <begin position="140"/>
        <end position="162"/>
    </location>
</feature>
<sequence length="174" mass="19612">MLRNLIGQMNQRQAFLWRTGPDGRRQVSWRVWLLIFVTPGLFGAAAALLAYDSLNFVSRAETTTGEVVRVYEWENWNPWEGSHTAYGPVFRYDFGGGDMTEASLGQSSSNWGFEIGSRHQILFRPDAKGNVKLPVFEHLWALPLTIFGLGLITLIPALFAAWRVRRWLRGGAGG</sequence>
<keyword evidence="1" id="KW-0812">Transmembrane</keyword>
<evidence type="ECO:0000313" key="3">
    <source>
        <dbReference type="Proteomes" id="UP000198440"/>
    </source>
</evidence>
<dbReference type="Proteomes" id="UP000198440">
    <property type="component" value="Unassembled WGS sequence"/>
</dbReference>
<accession>A0A239H595</accession>
<dbReference type="OrthoDB" id="7871624at2"/>
<proteinExistence type="predicted"/>
<protein>
    <recommendedName>
        <fullName evidence="4">DUF3592 domain-containing protein</fullName>
    </recommendedName>
</protein>
<organism evidence="2 3">
    <name type="scientific">Antarctobacter heliothermus</name>
    <dbReference type="NCBI Taxonomy" id="74033"/>
    <lineage>
        <taxon>Bacteria</taxon>
        <taxon>Pseudomonadati</taxon>
        <taxon>Pseudomonadota</taxon>
        <taxon>Alphaproteobacteria</taxon>
        <taxon>Rhodobacterales</taxon>
        <taxon>Roseobacteraceae</taxon>
        <taxon>Antarctobacter</taxon>
    </lineage>
</organism>
<evidence type="ECO:0000256" key="1">
    <source>
        <dbReference type="SAM" id="Phobius"/>
    </source>
</evidence>
<evidence type="ECO:0000313" key="2">
    <source>
        <dbReference type="EMBL" id="SNS76589.1"/>
    </source>
</evidence>
<reference evidence="2 3" key="1">
    <citation type="submission" date="2017-06" db="EMBL/GenBank/DDBJ databases">
        <authorList>
            <person name="Kim H.J."/>
            <person name="Triplett B.A."/>
        </authorList>
    </citation>
    <scope>NUCLEOTIDE SEQUENCE [LARGE SCALE GENOMIC DNA]</scope>
    <source>
        <strain evidence="2 3">DSM 11445</strain>
    </source>
</reference>
<keyword evidence="1" id="KW-1133">Transmembrane helix</keyword>
<gene>
    <name evidence="2" type="ORF">SAMN04488078_103118</name>
</gene>
<name>A0A239H595_9RHOB</name>
<dbReference type="AlphaFoldDB" id="A0A239H595"/>
<keyword evidence="1" id="KW-0472">Membrane</keyword>
<dbReference type="EMBL" id="FZON01000031">
    <property type="protein sequence ID" value="SNS76589.1"/>
    <property type="molecule type" value="Genomic_DNA"/>
</dbReference>